<evidence type="ECO:0000313" key="2">
    <source>
        <dbReference type="Proteomes" id="UP000735302"/>
    </source>
</evidence>
<dbReference type="Proteomes" id="UP000735302">
    <property type="component" value="Unassembled WGS sequence"/>
</dbReference>
<gene>
    <name evidence="1" type="ORF">PoB_002327700</name>
</gene>
<name>A0AAV3ZQK4_9GAST</name>
<evidence type="ECO:0000313" key="1">
    <source>
        <dbReference type="EMBL" id="GFN96771.1"/>
    </source>
</evidence>
<organism evidence="1 2">
    <name type="scientific">Plakobranchus ocellatus</name>
    <dbReference type="NCBI Taxonomy" id="259542"/>
    <lineage>
        <taxon>Eukaryota</taxon>
        <taxon>Metazoa</taxon>
        <taxon>Spiralia</taxon>
        <taxon>Lophotrochozoa</taxon>
        <taxon>Mollusca</taxon>
        <taxon>Gastropoda</taxon>
        <taxon>Heterobranchia</taxon>
        <taxon>Euthyneura</taxon>
        <taxon>Panpulmonata</taxon>
        <taxon>Sacoglossa</taxon>
        <taxon>Placobranchoidea</taxon>
        <taxon>Plakobranchidae</taxon>
        <taxon>Plakobranchus</taxon>
    </lineage>
</organism>
<sequence length="242" mass="27642">MNRIFQSFSELNPKSNDIRIVRMLHLYTRRRRSLLYIWVTSQEDLNSLQEGAQYPLNRLKQFLSSPGSEVLVSLHPRSSGKCAVNQATGNHLHIIFRHTGDMSLLRETTKAFKKIGGYCLGAYIQDGAVAETVAFMKKPEQVFLGSTSRFLLSLWNDTEETDGVYNRDCRWCLPDSDFQDLTLLEDESREEEIKRCGELPFMLPFRQELSRGSGLHKKRKLVIIDSDDGDDGCDTEATVDLS</sequence>
<protein>
    <submittedName>
        <fullName evidence="1">Uncharacterized protein</fullName>
    </submittedName>
</protein>
<keyword evidence="2" id="KW-1185">Reference proteome</keyword>
<proteinExistence type="predicted"/>
<accession>A0AAV3ZQK4</accession>
<comment type="caution">
    <text evidence="1">The sequence shown here is derived from an EMBL/GenBank/DDBJ whole genome shotgun (WGS) entry which is preliminary data.</text>
</comment>
<reference evidence="1 2" key="1">
    <citation type="journal article" date="2021" name="Elife">
        <title>Chloroplast acquisition without the gene transfer in kleptoplastic sea slugs, Plakobranchus ocellatus.</title>
        <authorList>
            <person name="Maeda T."/>
            <person name="Takahashi S."/>
            <person name="Yoshida T."/>
            <person name="Shimamura S."/>
            <person name="Takaki Y."/>
            <person name="Nagai Y."/>
            <person name="Toyoda A."/>
            <person name="Suzuki Y."/>
            <person name="Arimoto A."/>
            <person name="Ishii H."/>
            <person name="Satoh N."/>
            <person name="Nishiyama T."/>
            <person name="Hasebe M."/>
            <person name="Maruyama T."/>
            <person name="Minagawa J."/>
            <person name="Obokata J."/>
            <person name="Shigenobu S."/>
        </authorList>
    </citation>
    <scope>NUCLEOTIDE SEQUENCE [LARGE SCALE GENOMIC DNA]</scope>
</reference>
<dbReference type="AlphaFoldDB" id="A0AAV3ZQK4"/>
<dbReference type="EMBL" id="BLXT01002707">
    <property type="protein sequence ID" value="GFN96771.1"/>
    <property type="molecule type" value="Genomic_DNA"/>
</dbReference>